<evidence type="ECO:0000256" key="1">
    <source>
        <dbReference type="SAM" id="Phobius"/>
    </source>
</evidence>
<feature type="transmembrane region" description="Helical" evidence="1">
    <location>
        <begin position="6"/>
        <end position="26"/>
    </location>
</feature>
<evidence type="ECO:0000313" key="3">
    <source>
        <dbReference type="Proteomes" id="UP000007718"/>
    </source>
</evidence>
<dbReference type="HOGENOM" id="CLU_2011516_0_0_0"/>
<dbReference type="STRING" id="693977.Deipr_1467"/>
<dbReference type="KEGG" id="dpt:Deipr_1467"/>
<proteinExistence type="predicted"/>
<dbReference type="EMBL" id="CP002536">
    <property type="protein sequence ID" value="ADY26608.1"/>
    <property type="molecule type" value="Genomic_DNA"/>
</dbReference>
<protein>
    <submittedName>
        <fullName evidence="2">Uncharacterized protein</fullName>
    </submittedName>
</protein>
<keyword evidence="1" id="KW-0472">Membrane</keyword>
<reference evidence="3" key="1">
    <citation type="submission" date="2011-02" db="EMBL/GenBank/DDBJ databases">
        <title>The complete sequence of chromosome of Deinococcus proteolyticus DSM 20540.</title>
        <authorList>
            <consortium name="US DOE Joint Genome Institute (JGI-PGF)"/>
            <person name="Lucas S."/>
            <person name="Copeland A."/>
            <person name="Lapidus A."/>
            <person name="Bruce D."/>
            <person name="Goodwin L."/>
            <person name="Pitluck S."/>
            <person name="Kyrpides N."/>
            <person name="Mavromatis K."/>
            <person name="Pagani I."/>
            <person name="Ivanova N."/>
            <person name="Ovchinnikova G."/>
            <person name="Zeytun A."/>
            <person name="Detter J.C."/>
            <person name="Han C."/>
            <person name="Land M."/>
            <person name="Hauser L."/>
            <person name="Markowitz V."/>
            <person name="Cheng J.-F."/>
            <person name="Hugenholtz P."/>
            <person name="Woyke T."/>
            <person name="Wu D."/>
            <person name="Pukall R."/>
            <person name="Steenblock K."/>
            <person name="Brambilla E."/>
            <person name="Klenk H.-P."/>
            <person name="Eisen J.A."/>
        </authorList>
    </citation>
    <scope>NUCLEOTIDE SEQUENCE [LARGE SCALE GENOMIC DNA]</scope>
    <source>
        <strain evidence="3">ATCC 35074 / DSM 20540 / JCM 6276 / NBRC 101906 / NCIMB 13154 / VKM Ac-1939 / CCM 2703 / MRP</strain>
    </source>
</reference>
<keyword evidence="1" id="KW-1133">Transmembrane helix</keyword>
<feature type="transmembrane region" description="Helical" evidence="1">
    <location>
        <begin position="38"/>
        <end position="61"/>
    </location>
</feature>
<feature type="transmembrane region" description="Helical" evidence="1">
    <location>
        <begin position="81"/>
        <end position="107"/>
    </location>
</feature>
<gene>
    <name evidence="2" type="ordered locus">Deipr_1467</name>
</gene>
<dbReference type="Proteomes" id="UP000007718">
    <property type="component" value="Chromosome"/>
</dbReference>
<organism evidence="2 3">
    <name type="scientific">Deinococcus proteolyticus (strain ATCC 35074 / DSM 20540 / JCM 6276 / NBRC 101906 / NCIMB 13154 / VKM Ac-1939 / CCM 2703 / MRP)</name>
    <dbReference type="NCBI Taxonomy" id="693977"/>
    <lineage>
        <taxon>Bacteria</taxon>
        <taxon>Thermotogati</taxon>
        <taxon>Deinococcota</taxon>
        <taxon>Deinococci</taxon>
        <taxon>Deinococcales</taxon>
        <taxon>Deinococcaceae</taxon>
        <taxon>Deinococcus</taxon>
    </lineage>
</organism>
<reference evidence="2 3" key="2">
    <citation type="journal article" date="2012" name="Stand. Genomic Sci.">
        <title>Complete genome sequence of the orange-red pigmented, radioresistant Deinococcus proteolyticus type strain (MRP(T)).</title>
        <authorList>
            <person name="Copeland A."/>
            <person name="Zeytun A."/>
            <person name="Yassawong M."/>
            <person name="Nolan M."/>
            <person name="Lucas S."/>
            <person name="Hammon N."/>
            <person name="Deshpande S."/>
            <person name="Cheng J.F."/>
            <person name="Han C."/>
            <person name="Tapia R."/>
            <person name="Goodwin L.A."/>
            <person name="Pitluck S."/>
            <person name="Mavromatis K."/>
            <person name="Liolios K."/>
            <person name="Pagani I."/>
            <person name="Ivanova N."/>
            <person name="Mikhailova N."/>
            <person name="Pati A."/>
            <person name="Chen A."/>
            <person name="Palaniappan K."/>
            <person name="Land M."/>
            <person name="Hauser L."/>
            <person name="Jeffries C.D."/>
            <person name="Brambilla E.M."/>
            <person name="Rohde M."/>
            <person name="Sikorski J."/>
            <person name="Pukall R."/>
            <person name="Goker M."/>
            <person name="Detter J.C."/>
            <person name="Woyke T."/>
            <person name="Bristow J."/>
            <person name="Eisen J.A."/>
            <person name="Markowitz V."/>
            <person name="Hugenholtz P."/>
            <person name="Kyrpides N.C."/>
            <person name="Klenk H.P."/>
            <person name="Lapidus A."/>
        </authorList>
    </citation>
    <scope>NUCLEOTIDE SEQUENCE [LARGE SCALE GENOMIC DNA]</scope>
    <source>
        <strain evidence="3">ATCC 35074 / DSM 20540 / JCM 6276 / NBRC 101906 / NCIMB 13154 / VKM Ac-1939 / CCM 2703 / MRP</strain>
    </source>
</reference>
<keyword evidence="1" id="KW-0812">Transmembrane</keyword>
<accession>F0RJN8</accession>
<name>F0RJN8_DEIPM</name>
<sequence length="126" mass="13148">MLLPMLSAVRFWLGLNVVLLPLILLLRAQTPQAPLTPAGVLWTLGLSAAGFALGLAFARFWPLEGSPGARAVRTAFITLPAVGLAMVLTLTVQPPVTALVLTLAAFLGSQWRPAAAAGIPATPTER</sequence>
<keyword evidence="3" id="KW-1185">Reference proteome</keyword>
<dbReference type="AlphaFoldDB" id="F0RJN8"/>
<evidence type="ECO:0000313" key="2">
    <source>
        <dbReference type="EMBL" id="ADY26608.1"/>
    </source>
</evidence>